<organism evidence="1 2">
    <name type="scientific">Fusarium culmorum</name>
    <dbReference type="NCBI Taxonomy" id="5516"/>
    <lineage>
        <taxon>Eukaryota</taxon>
        <taxon>Fungi</taxon>
        <taxon>Dikarya</taxon>
        <taxon>Ascomycota</taxon>
        <taxon>Pezizomycotina</taxon>
        <taxon>Sordariomycetes</taxon>
        <taxon>Hypocreomycetidae</taxon>
        <taxon>Hypocreales</taxon>
        <taxon>Nectriaceae</taxon>
        <taxon>Fusarium</taxon>
    </lineage>
</organism>
<evidence type="ECO:0000313" key="1">
    <source>
        <dbReference type="EMBL" id="PTD06463.1"/>
    </source>
</evidence>
<protein>
    <submittedName>
        <fullName evidence="1">Uncharacterized protein</fullName>
    </submittedName>
</protein>
<dbReference type="AlphaFoldDB" id="A0A2T4GSE5"/>
<evidence type="ECO:0000313" key="2">
    <source>
        <dbReference type="Proteomes" id="UP000241587"/>
    </source>
</evidence>
<keyword evidence="2" id="KW-1185">Reference proteome</keyword>
<dbReference type="OrthoDB" id="10552284at2759"/>
<proteinExistence type="predicted"/>
<sequence>ARDNLGNPPSSSSIDPIVEVKSKIKLYAAEHPGDHTAIGMICYSVFQKEFVLTSYRQLADNTDGRALVENASHSHPGGEKLIWETDARVKDKKSMDDE</sequence>
<dbReference type="EMBL" id="PVEM01000006">
    <property type="protein sequence ID" value="PTD06463.1"/>
    <property type="molecule type" value="Genomic_DNA"/>
</dbReference>
<comment type="caution">
    <text evidence="1">The sequence shown here is derived from an EMBL/GenBank/DDBJ whole genome shotgun (WGS) entry which is preliminary data.</text>
</comment>
<gene>
    <name evidence="1" type="ORF">FCULG_00006617</name>
</gene>
<name>A0A2T4GSE5_FUSCU</name>
<dbReference type="Proteomes" id="UP000241587">
    <property type="component" value="Unassembled WGS sequence"/>
</dbReference>
<reference evidence="1 2" key="1">
    <citation type="submission" date="2018-02" db="EMBL/GenBank/DDBJ databases">
        <title>Fusarium culmorum secondary metabolites in fungal-bacterial-plant interactions.</title>
        <authorList>
            <person name="Schmidt R."/>
        </authorList>
    </citation>
    <scope>NUCLEOTIDE SEQUENCE [LARGE SCALE GENOMIC DNA]</scope>
    <source>
        <strain evidence="1 2">PV</strain>
    </source>
</reference>
<feature type="non-terminal residue" evidence="1">
    <location>
        <position position="1"/>
    </location>
</feature>
<accession>A0A2T4GSE5</accession>